<dbReference type="InterPro" id="IPR058240">
    <property type="entry name" value="rSAM_sf"/>
</dbReference>
<organism evidence="8 9">
    <name type="scientific">Schleiferia thermophila</name>
    <dbReference type="NCBI Taxonomy" id="884107"/>
    <lineage>
        <taxon>Bacteria</taxon>
        <taxon>Pseudomonadati</taxon>
        <taxon>Bacteroidota</taxon>
        <taxon>Flavobacteriia</taxon>
        <taxon>Flavobacteriales</taxon>
        <taxon>Schleiferiaceae</taxon>
        <taxon>Schleiferia</taxon>
    </lineage>
</organism>
<feature type="domain" description="4Fe4S-binding SPASM" evidence="7">
    <location>
        <begin position="194"/>
        <end position="261"/>
    </location>
</feature>
<dbReference type="Gene3D" id="3.20.20.70">
    <property type="entry name" value="Aldolase class I"/>
    <property type="match status" value="1"/>
</dbReference>
<dbReference type="Pfam" id="PF04055">
    <property type="entry name" value="Radical_SAM"/>
    <property type="match status" value="1"/>
</dbReference>
<proteinExistence type="predicted"/>
<dbReference type="CDD" id="cd01335">
    <property type="entry name" value="Radical_SAM"/>
    <property type="match status" value="1"/>
</dbReference>
<comment type="cofactor">
    <cofactor evidence="1">
        <name>[4Fe-4S] cluster</name>
        <dbReference type="ChEBI" id="CHEBI:49883"/>
    </cofactor>
</comment>
<gene>
    <name evidence="8" type="ORF">DES35_102151</name>
</gene>
<dbReference type="InterPro" id="IPR007197">
    <property type="entry name" value="rSAM"/>
</dbReference>
<sequence length="263" mass="30032">MDVDIFREALNQIVFDERLQYLRWIHLHNGGESTLHPNIVEMLSLVEKAKEKALEHGRRFPKVSLLTNGTVGRWDLLQALKETRAIDVLRISMDGGSPQQYEYIRGRASWGDFSKTARELIAAVRTNPNAVRVEFISLIEDDQLPGALRKNREFADLLGLADDYEVRYNHGWGGQLEDEPKRLPNPLPWYQRGCRLLLHSLVLLADGYVTVCCADLNGRGVIGRFPQERLVDIYMKAKRQWMLKKVSEGKNAEVPLCASCEGF</sequence>
<keyword evidence="4" id="KW-0408">Iron</keyword>
<dbReference type="Pfam" id="PF13186">
    <property type="entry name" value="SPASM"/>
    <property type="match status" value="1"/>
</dbReference>
<dbReference type="AlphaFoldDB" id="A0A369A5L0"/>
<evidence type="ECO:0000256" key="1">
    <source>
        <dbReference type="ARBA" id="ARBA00001966"/>
    </source>
</evidence>
<keyword evidence="3" id="KW-0479">Metal-binding</keyword>
<reference evidence="8 9" key="1">
    <citation type="submission" date="2018-07" db="EMBL/GenBank/DDBJ databases">
        <title>Genomic Encyclopedia of Type Strains, Phase IV (KMG-IV): sequencing the most valuable type-strain genomes for metagenomic binning, comparative biology and taxonomic classification.</title>
        <authorList>
            <person name="Goeker M."/>
        </authorList>
    </citation>
    <scope>NUCLEOTIDE SEQUENCE [LARGE SCALE GENOMIC DNA]</scope>
    <source>
        <strain evidence="8 9">DSM 21410</strain>
    </source>
</reference>
<evidence type="ECO:0000256" key="4">
    <source>
        <dbReference type="ARBA" id="ARBA00023004"/>
    </source>
</evidence>
<evidence type="ECO:0000313" key="8">
    <source>
        <dbReference type="EMBL" id="RCX03698.1"/>
    </source>
</evidence>
<dbReference type="SUPFAM" id="SSF102114">
    <property type="entry name" value="Radical SAM enzymes"/>
    <property type="match status" value="1"/>
</dbReference>
<dbReference type="InterPro" id="IPR013785">
    <property type="entry name" value="Aldolase_TIM"/>
</dbReference>
<name>A0A369A5L0_9FLAO</name>
<dbReference type="InterPro" id="IPR023885">
    <property type="entry name" value="4Fe4S-binding_SPASM_dom"/>
</dbReference>
<evidence type="ECO:0000256" key="5">
    <source>
        <dbReference type="ARBA" id="ARBA00023014"/>
    </source>
</evidence>
<evidence type="ECO:0000259" key="6">
    <source>
        <dbReference type="Pfam" id="PF04055"/>
    </source>
</evidence>
<dbReference type="Proteomes" id="UP000253517">
    <property type="component" value="Unassembled WGS sequence"/>
</dbReference>
<evidence type="ECO:0000313" key="9">
    <source>
        <dbReference type="Proteomes" id="UP000253517"/>
    </source>
</evidence>
<dbReference type="InterPro" id="IPR050377">
    <property type="entry name" value="Radical_SAM_PqqE_MftC-like"/>
</dbReference>
<dbReference type="EMBL" id="QPJS01000002">
    <property type="protein sequence ID" value="RCX03698.1"/>
    <property type="molecule type" value="Genomic_DNA"/>
</dbReference>
<dbReference type="GO" id="GO:0003824">
    <property type="term" value="F:catalytic activity"/>
    <property type="evidence" value="ECO:0007669"/>
    <property type="project" value="InterPro"/>
</dbReference>
<dbReference type="GO" id="GO:0051536">
    <property type="term" value="F:iron-sulfur cluster binding"/>
    <property type="evidence" value="ECO:0007669"/>
    <property type="project" value="UniProtKB-KW"/>
</dbReference>
<evidence type="ECO:0000256" key="2">
    <source>
        <dbReference type="ARBA" id="ARBA00022691"/>
    </source>
</evidence>
<dbReference type="PANTHER" id="PTHR11228:SF7">
    <property type="entry name" value="PQQA PEPTIDE CYCLASE"/>
    <property type="match status" value="1"/>
</dbReference>
<keyword evidence="2" id="KW-0949">S-adenosyl-L-methionine</keyword>
<keyword evidence="9" id="KW-1185">Reference proteome</keyword>
<evidence type="ECO:0000256" key="3">
    <source>
        <dbReference type="ARBA" id="ARBA00022723"/>
    </source>
</evidence>
<accession>A0A369A5L0</accession>
<feature type="domain" description="Radical SAM core" evidence="6">
    <location>
        <begin position="30"/>
        <end position="123"/>
    </location>
</feature>
<dbReference type="CDD" id="cd21109">
    <property type="entry name" value="SPASM"/>
    <property type="match status" value="1"/>
</dbReference>
<dbReference type="GO" id="GO:0046872">
    <property type="term" value="F:metal ion binding"/>
    <property type="evidence" value="ECO:0007669"/>
    <property type="project" value="UniProtKB-KW"/>
</dbReference>
<comment type="caution">
    <text evidence="8">The sequence shown here is derived from an EMBL/GenBank/DDBJ whole genome shotgun (WGS) entry which is preliminary data.</text>
</comment>
<evidence type="ECO:0000259" key="7">
    <source>
        <dbReference type="Pfam" id="PF13186"/>
    </source>
</evidence>
<dbReference type="PANTHER" id="PTHR11228">
    <property type="entry name" value="RADICAL SAM DOMAIN PROTEIN"/>
    <property type="match status" value="1"/>
</dbReference>
<protein>
    <submittedName>
        <fullName evidence="8">Iron-sulfur cluster protein</fullName>
    </submittedName>
</protein>
<keyword evidence="5" id="KW-0411">Iron-sulfur</keyword>